<organism evidence="1 2">
    <name type="scientific">Salix brachista</name>
    <dbReference type="NCBI Taxonomy" id="2182728"/>
    <lineage>
        <taxon>Eukaryota</taxon>
        <taxon>Viridiplantae</taxon>
        <taxon>Streptophyta</taxon>
        <taxon>Embryophyta</taxon>
        <taxon>Tracheophyta</taxon>
        <taxon>Spermatophyta</taxon>
        <taxon>Magnoliopsida</taxon>
        <taxon>eudicotyledons</taxon>
        <taxon>Gunneridae</taxon>
        <taxon>Pentapetalae</taxon>
        <taxon>rosids</taxon>
        <taxon>fabids</taxon>
        <taxon>Malpighiales</taxon>
        <taxon>Salicaceae</taxon>
        <taxon>Saliceae</taxon>
        <taxon>Salix</taxon>
    </lineage>
</organism>
<keyword evidence="2" id="KW-1185">Reference proteome</keyword>
<sequence length="157" mass="17287">MSGLDADNTGNKDSVNRSRVVSVTGDDPIVVEIITVNYFGSVEIHGYDGSRMIPFGRPARRFGIIYVSARLVNKEDNSSLDLQYVCCSGISRTEDECGKARGSTLCIALGLEPPWHKNRWILHYVLCSAKTRNIVGVFEACGALGLMHRDLKPDNLI</sequence>
<dbReference type="EMBL" id="VDCV01000019">
    <property type="protein sequence ID" value="KAB5511876.1"/>
    <property type="molecule type" value="Genomic_DNA"/>
</dbReference>
<gene>
    <name evidence="1" type="ORF">DKX38_028904</name>
</gene>
<dbReference type="AlphaFoldDB" id="A0A5N5J0D8"/>
<dbReference type="Proteomes" id="UP000326939">
    <property type="component" value="Chromosome 19"/>
</dbReference>
<evidence type="ECO:0000313" key="2">
    <source>
        <dbReference type="Proteomes" id="UP000326939"/>
    </source>
</evidence>
<name>A0A5N5J0D8_9ROSI</name>
<evidence type="ECO:0000313" key="1">
    <source>
        <dbReference type="EMBL" id="KAB5511876.1"/>
    </source>
</evidence>
<protein>
    <submittedName>
        <fullName evidence="1">Uncharacterized protein</fullName>
    </submittedName>
</protein>
<comment type="caution">
    <text evidence="1">The sequence shown here is derived from an EMBL/GenBank/DDBJ whole genome shotgun (WGS) entry which is preliminary data.</text>
</comment>
<reference evidence="2" key="1">
    <citation type="journal article" date="2019" name="Gigascience">
        <title>De novo genome assembly of the endangered Acer yangbiense, a plant species with extremely small populations endemic to Yunnan Province, China.</title>
        <authorList>
            <person name="Yang J."/>
            <person name="Wariss H.M."/>
            <person name="Tao L."/>
            <person name="Zhang R."/>
            <person name="Yun Q."/>
            <person name="Hollingsworth P."/>
            <person name="Dao Z."/>
            <person name="Luo G."/>
            <person name="Guo H."/>
            <person name="Ma Y."/>
            <person name="Sun W."/>
        </authorList>
    </citation>
    <scope>NUCLEOTIDE SEQUENCE [LARGE SCALE GENOMIC DNA]</scope>
    <source>
        <strain evidence="2">cv. br00</strain>
    </source>
</reference>
<proteinExistence type="predicted"/>
<accession>A0A5N5J0D8</accession>